<sequence length="336" mass="38424">MISKVVPADSVYHTCRYICNKPGSEVLATDGVREFDYKLMAEDFIRQQQLRPGKQKAFFHGILSFHPSEKPSDETLTTIAGQYLERLGIVNTQYSIVKHTDKSHLHLHVVANMVDNNGNVIKDNFTGLRGKKVAQQLTQEYKLIPAIKKDLALTNLENMNEHEVARYKMYMAISGNLPHCNSLNELVARLKHQGIDTQFKYKGQTQEIQGVSFKTGNYSFKGSQVDRKFSFTGLQKTLAQGIKEDVEKVMEAKEESSQPQDAGQVFRKIHSLSKRNSQKTDPDIAGSEKAGEVLKQMNKIFEDLLKPESTEEHLPYEFTHEGYLRKKRKQSHRHKR</sequence>
<name>A0A1V9FKU8_9BACT</name>
<accession>A0A1V9FKU8</accession>
<dbReference type="Proteomes" id="UP000192796">
    <property type="component" value="Unassembled WGS sequence"/>
</dbReference>
<dbReference type="Pfam" id="PF03432">
    <property type="entry name" value="Relaxase"/>
    <property type="match status" value="1"/>
</dbReference>
<organism evidence="3 4">
    <name type="scientific">Niastella vici</name>
    <dbReference type="NCBI Taxonomy" id="1703345"/>
    <lineage>
        <taxon>Bacteria</taxon>
        <taxon>Pseudomonadati</taxon>
        <taxon>Bacteroidota</taxon>
        <taxon>Chitinophagia</taxon>
        <taxon>Chitinophagales</taxon>
        <taxon>Chitinophagaceae</taxon>
        <taxon>Niastella</taxon>
    </lineage>
</organism>
<dbReference type="AlphaFoldDB" id="A0A1V9FKU8"/>
<dbReference type="EMBL" id="LVYD01000092">
    <property type="protein sequence ID" value="OQP58846.1"/>
    <property type="molecule type" value="Genomic_DNA"/>
</dbReference>
<feature type="compositionally biased region" description="Basic residues" evidence="1">
    <location>
        <begin position="325"/>
        <end position="336"/>
    </location>
</feature>
<feature type="domain" description="MobA/VirD2-like nuclease" evidence="2">
    <location>
        <begin position="17"/>
        <end position="143"/>
    </location>
</feature>
<evidence type="ECO:0000313" key="4">
    <source>
        <dbReference type="Proteomes" id="UP000192796"/>
    </source>
</evidence>
<comment type="caution">
    <text evidence="3">The sequence shown here is derived from an EMBL/GenBank/DDBJ whole genome shotgun (WGS) entry which is preliminary data.</text>
</comment>
<dbReference type="InterPro" id="IPR005094">
    <property type="entry name" value="Endonuclease_MobA/VirD2"/>
</dbReference>
<gene>
    <name evidence="3" type="ORF">A3860_39240</name>
</gene>
<feature type="region of interest" description="Disordered" evidence="1">
    <location>
        <begin position="311"/>
        <end position="336"/>
    </location>
</feature>
<evidence type="ECO:0000313" key="3">
    <source>
        <dbReference type="EMBL" id="OQP58846.1"/>
    </source>
</evidence>
<feature type="region of interest" description="Disordered" evidence="1">
    <location>
        <begin position="271"/>
        <end position="290"/>
    </location>
</feature>
<keyword evidence="4" id="KW-1185">Reference proteome</keyword>
<reference evidence="3 4" key="1">
    <citation type="submission" date="2016-03" db="EMBL/GenBank/DDBJ databases">
        <title>Niastella vici sp. nov., isolated from farmland soil.</title>
        <authorList>
            <person name="Chen L."/>
            <person name="Wang D."/>
            <person name="Yang S."/>
            <person name="Wang G."/>
        </authorList>
    </citation>
    <scope>NUCLEOTIDE SEQUENCE [LARGE SCALE GENOMIC DNA]</scope>
    <source>
        <strain evidence="3 4">DJ57</strain>
    </source>
</reference>
<dbReference type="STRING" id="1703345.A3860_39240"/>
<evidence type="ECO:0000259" key="2">
    <source>
        <dbReference type="Pfam" id="PF03432"/>
    </source>
</evidence>
<protein>
    <recommendedName>
        <fullName evidence="2">MobA/VirD2-like nuclease domain-containing protein</fullName>
    </recommendedName>
</protein>
<feature type="compositionally biased region" description="Basic and acidic residues" evidence="1">
    <location>
        <begin position="311"/>
        <end position="324"/>
    </location>
</feature>
<dbReference type="RefSeq" id="WP_081155137.1">
    <property type="nucleotide sequence ID" value="NZ_LVYD01000092.1"/>
</dbReference>
<dbReference type="OrthoDB" id="1525197at2"/>
<proteinExistence type="predicted"/>
<evidence type="ECO:0000256" key="1">
    <source>
        <dbReference type="SAM" id="MobiDB-lite"/>
    </source>
</evidence>